<dbReference type="Gene3D" id="1.20.120.1220">
    <property type="match status" value="1"/>
</dbReference>
<accession>A0A7X2P8C5</accession>
<feature type="domain" description="Prepilin type IV endopeptidase peptidase" evidence="2">
    <location>
        <begin position="12"/>
        <end position="114"/>
    </location>
</feature>
<feature type="transmembrane region" description="Helical" evidence="1">
    <location>
        <begin position="85"/>
        <end position="109"/>
    </location>
</feature>
<evidence type="ECO:0000256" key="1">
    <source>
        <dbReference type="SAM" id="Phobius"/>
    </source>
</evidence>
<dbReference type="Proteomes" id="UP000466864">
    <property type="component" value="Unassembled WGS sequence"/>
</dbReference>
<feature type="transmembrane region" description="Helical" evidence="1">
    <location>
        <begin position="30"/>
        <end position="48"/>
    </location>
</feature>
<organism evidence="3 4">
    <name type="scientific">Bilifractor porci</name>
    <dbReference type="NCBI Taxonomy" id="2606636"/>
    <lineage>
        <taxon>Bacteria</taxon>
        <taxon>Bacillati</taxon>
        <taxon>Bacillota</taxon>
        <taxon>Clostridia</taxon>
        <taxon>Lachnospirales</taxon>
        <taxon>Lachnospiraceae</taxon>
        <taxon>Bilifractor</taxon>
    </lineage>
</organism>
<keyword evidence="1" id="KW-0472">Membrane</keyword>
<feature type="transmembrane region" description="Helical" evidence="1">
    <location>
        <begin position="130"/>
        <end position="149"/>
    </location>
</feature>
<dbReference type="InterPro" id="IPR000045">
    <property type="entry name" value="Prepilin_IV_endopep_pep"/>
</dbReference>
<evidence type="ECO:0000313" key="3">
    <source>
        <dbReference type="EMBL" id="MST81651.1"/>
    </source>
</evidence>
<keyword evidence="4" id="KW-1185">Reference proteome</keyword>
<comment type="caution">
    <text evidence="3">The sequence shown here is derived from an EMBL/GenBank/DDBJ whole genome shotgun (WGS) entry which is preliminary data.</text>
</comment>
<dbReference type="EMBL" id="VUMV01000002">
    <property type="protein sequence ID" value="MST81651.1"/>
    <property type="molecule type" value="Genomic_DNA"/>
</dbReference>
<evidence type="ECO:0000259" key="2">
    <source>
        <dbReference type="Pfam" id="PF01478"/>
    </source>
</evidence>
<reference evidence="3 4" key="1">
    <citation type="submission" date="2019-08" db="EMBL/GenBank/DDBJ databases">
        <title>In-depth cultivation of the pig gut microbiome towards novel bacterial diversity and tailored functional studies.</title>
        <authorList>
            <person name="Wylensek D."/>
            <person name="Hitch T.C.A."/>
            <person name="Clavel T."/>
        </authorList>
    </citation>
    <scope>NUCLEOTIDE SEQUENCE [LARGE SCALE GENOMIC DNA]</scope>
    <source>
        <strain evidence="3 4">Oil+RF-744-WCA-WT-13</strain>
    </source>
</reference>
<dbReference type="Pfam" id="PF01478">
    <property type="entry name" value="Peptidase_A24"/>
    <property type="match status" value="1"/>
</dbReference>
<evidence type="ECO:0000313" key="4">
    <source>
        <dbReference type="Proteomes" id="UP000466864"/>
    </source>
</evidence>
<protein>
    <recommendedName>
        <fullName evidence="2">Prepilin type IV endopeptidase peptidase domain-containing protein</fullName>
    </recommendedName>
</protein>
<sequence>MSAAGLSPERTVVLALLCLNTVQDLRKREILVLPTAAAAAAGFLWMLLRMRQPVWQILAGGIPGLAVMLAAALSGGEIGGGDGLVLLSAGIWLGLPSVLLFLADALLPAAAYALTERIRSRDRKVWRKRIPFLPFLLAGCLLWLLLPGIP</sequence>
<keyword evidence="1" id="KW-0812">Transmembrane</keyword>
<dbReference type="GO" id="GO:0016020">
    <property type="term" value="C:membrane"/>
    <property type="evidence" value="ECO:0007669"/>
    <property type="project" value="InterPro"/>
</dbReference>
<feature type="transmembrane region" description="Helical" evidence="1">
    <location>
        <begin position="55"/>
        <end position="73"/>
    </location>
</feature>
<gene>
    <name evidence="3" type="ORF">FYJ60_04915</name>
</gene>
<proteinExistence type="predicted"/>
<dbReference type="GO" id="GO:0004190">
    <property type="term" value="F:aspartic-type endopeptidase activity"/>
    <property type="evidence" value="ECO:0007669"/>
    <property type="project" value="InterPro"/>
</dbReference>
<keyword evidence="1" id="KW-1133">Transmembrane helix</keyword>
<dbReference type="AlphaFoldDB" id="A0A7X2P8C5"/>
<name>A0A7X2P8C5_9FIRM</name>
<dbReference type="RefSeq" id="WP_154457492.1">
    <property type="nucleotide sequence ID" value="NZ_VUMV01000002.1"/>
</dbReference>